<dbReference type="PANTHER" id="PTHR42703">
    <property type="entry name" value="NADH DEHYDROGENASE"/>
    <property type="match status" value="1"/>
</dbReference>
<dbReference type="GO" id="GO:0008137">
    <property type="term" value="F:NADH dehydrogenase (ubiquinone) activity"/>
    <property type="evidence" value="ECO:0007669"/>
    <property type="project" value="InterPro"/>
</dbReference>
<dbReference type="GO" id="GO:0042773">
    <property type="term" value="P:ATP synthesis coupled electron transport"/>
    <property type="evidence" value="ECO:0007669"/>
    <property type="project" value="InterPro"/>
</dbReference>
<feature type="transmembrane region" description="Helical" evidence="6">
    <location>
        <begin position="6"/>
        <end position="29"/>
    </location>
</feature>
<dbReference type="RefSeq" id="WP_013128981.1">
    <property type="nucleotide sequence ID" value="NC_014160.1"/>
</dbReference>
<keyword evidence="4 6" id="KW-1133">Transmembrane helix</keyword>
<evidence type="ECO:0000256" key="2">
    <source>
        <dbReference type="ARBA" id="ARBA00022475"/>
    </source>
</evidence>
<dbReference type="InterPro" id="IPR001750">
    <property type="entry name" value="ND/Mrp_TM"/>
</dbReference>
<dbReference type="eggNOG" id="arCOG01537">
    <property type="taxonomic scope" value="Archaea"/>
</dbReference>
<feature type="transmembrane region" description="Helical" evidence="6">
    <location>
        <begin position="217"/>
        <end position="235"/>
    </location>
</feature>
<protein>
    <submittedName>
        <fullName evidence="8">NADH/Ubiquinone/plastoquinone (Complex I)</fullName>
    </submittedName>
</protein>
<feature type="transmembrane region" description="Helical" evidence="6">
    <location>
        <begin position="169"/>
        <end position="191"/>
    </location>
</feature>
<dbReference type="Proteomes" id="UP000002376">
    <property type="component" value="Chromosome"/>
</dbReference>
<feature type="transmembrane region" description="Helical" evidence="6">
    <location>
        <begin position="350"/>
        <end position="373"/>
    </location>
</feature>
<keyword evidence="8" id="KW-0830">Ubiquinone</keyword>
<feature type="transmembrane region" description="Helical" evidence="6">
    <location>
        <begin position="294"/>
        <end position="317"/>
    </location>
</feature>
<keyword evidence="5 6" id="KW-0472">Membrane</keyword>
<evidence type="ECO:0000256" key="3">
    <source>
        <dbReference type="ARBA" id="ARBA00022692"/>
    </source>
</evidence>
<feature type="transmembrane region" description="Helical" evidence="6">
    <location>
        <begin position="36"/>
        <end position="55"/>
    </location>
</feature>
<name>D5TZT8_THEAM</name>
<dbReference type="InterPro" id="IPR003918">
    <property type="entry name" value="NADH_UbQ_OxRdtase"/>
</dbReference>
<evidence type="ECO:0000313" key="9">
    <source>
        <dbReference type="Proteomes" id="UP000002376"/>
    </source>
</evidence>
<feature type="transmembrane region" description="Helical" evidence="6">
    <location>
        <begin position="393"/>
        <end position="415"/>
    </location>
</feature>
<dbReference type="Pfam" id="PF00361">
    <property type="entry name" value="Proton_antipo_M"/>
    <property type="match status" value="1"/>
</dbReference>
<dbReference type="HOGENOM" id="CLU_007100_9_5_2"/>
<feature type="transmembrane region" description="Helical" evidence="6">
    <location>
        <begin position="472"/>
        <end position="494"/>
    </location>
</feature>
<dbReference type="OrthoDB" id="19089at2157"/>
<dbReference type="GeneID" id="9165117"/>
<dbReference type="PRINTS" id="PR01437">
    <property type="entry name" value="NUOXDRDTASE4"/>
</dbReference>
<evidence type="ECO:0000313" key="8">
    <source>
        <dbReference type="EMBL" id="ADG90388.1"/>
    </source>
</evidence>
<dbReference type="STRING" id="633148.Tagg_0107"/>
<reference key="3">
    <citation type="submission" date="2010-02" db="EMBL/GenBank/DDBJ databases">
        <title>Complete genome sequence of Thermosphaera aggregans type strain (M11TL).</title>
        <authorList>
            <consortium name="US DOE Joint Genome Institute (JGI-PGF)"/>
            <person name="Spring S."/>
            <person name="Lapidus A."/>
            <person name="Munk C."/>
            <person name="Schroeder M."/>
            <person name="Glavina Del Rio T."/>
            <person name="Tice H."/>
            <person name="Copeland A."/>
            <person name="Cheng J.-F."/>
            <person name="Lucas S."/>
            <person name="Chen F."/>
            <person name="Nolan M."/>
            <person name="Bruce D."/>
            <person name="Goodwin L."/>
            <person name="Pitluck S."/>
            <person name="Ivanova N."/>
            <person name="Mavromatis K."/>
            <person name="Ovchinnikova G."/>
            <person name="Pati A."/>
            <person name="Chen A."/>
            <person name="Palaniappan K."/>
            <person name="Land M."/>
            <person name="Hauser L."/>
            <person name="Chang Y.-J."/>
            <person name="Jeffries C.C."/>
            <person name="Brettin T."/>
            <person name="Detter J.C."/>
            <person name="Tapia R."/>
            <person name="Han C."/>
            <person name="Chain P."/>
            <person name="Heimerl T."/>
            <person name="Weik F."/>
            <person name="Goker M."/>
            <person name="Rachel R."/>
            <person name="Bristow J."/>
            <person name="Eisen J.A."/>
            <person name="Markowitz V."/>
            <person name="Hugenholtz P."/>
            <person name="Kyrpides N.C."/>
            <person name="Klenk H.-P."/>
        </authorList>
    </citation>
    <scope>NUCLEOTIDE SEQUENCE</scope>
    <source>
        <strain>DSM 11486</strain>
    </source>
</reference>
<dbReference type="KEGG" id="tag:Tagg_0107"/>
<reference evidence="8 9" key="1">
    <citation type="journal article" date="2010" name="Stand. Genomic Sci.">
        <title>Complete genome sequence of Thermosphaera aggregans type strain (M11TL).</title>
        <authorList>
            <person name="Spring S."/>
            <person name="Rachel R."/>
            <person name="Lapidus A."/>
            <person name="Davenport K."/>
            <person name="Tice H."/>
            <person name="Copeland A."/>
            <person name="Cheng J.F."/>
            <person name="Lucas S."/>
            <person name="Chen F."/>
            <person name="Nolan M."/>
            <person name="Bruce D."/>
            <person name="Goodwin L."/>
            <person name="Pitluck S."/>
            <person name="Ivanova N."/>
            <person name="Mavromatis K."/>
            <person name="Ovchinnikova G."/>
            <person name="Pati A."/>
            <person name="Chen A."/>
            <person name="Palaniappan K."/>
            <person name="Land M."/>
            <person name="Hauser L."/>
            <person name="Chang Y.J."/>
            <person name="Jeffries C.C."/>
            <person name="Brettin T."/>
            <person name="Detter J.C."/>
            <person name="Tapia R."/>
            <person name="Han C."/>
            <person name="Heimerl T."/>
            <person name="Weikl F."/>
            <person name="Brambilla E."/>
            <person name="Goker M."/>
            <person name="Bristow J."/>
            <person name="Eisen J.A."/>
            <person name="Markowitz V."/>
            <person name="Hugenholtz P."/>
            <person name="Kyrpides N.C."/>
            <person name="Klenk H.P."/>
        </authorList>
    </citation>
    <scope>NUCLEOTIDE SEQUENCE [LARGE SCALE GENOMIC DNA]</scope>
    <source>
        <strain evidence="9">DSM 11486 / M11TL</strain>
    </source>
</reference>
<evidence type="ECO:0000256" key="6">
    <source>
        <dbReference type="SAM" id="Phobius"/>
    </source>
</evidence>
<dbReference type="AlphaFoldDB" id="D5TZT8"/>
<evidence type="ECO:0000256" key="4">
    <source>
        <dbReference type="ARBA" id="ARBA00022989"/>
    </source>
</evidence>
<feature type="transmembrane region" description="Helical" evidence="6">
    <location>
        <begin position="427"/>
        <end position="451"/>
    </location>
</feature>
<evidence type="ECO:0000256" key="5">
    <source>
        <dbReference type="ARBA" id="ARBA00023136"/>
    </source>
</evidence>
<feature type="transmembrane region" description="Helical" evidence="6">
    <location>
        <begin position="256"/>
        <end position="274"/>
    </location>
</feature>
<keyword evidence="3 6" id="KW-0812">Transmembrane</keyword>
<feature type="transmembrane region" description="Helical" evidence="6">
    <location>
        <begin position="138"/>
        <end position="157"/>
    </location>
</feature>
<keyword evidence="9" id="KW-1185">Reference proteome</keyword>
<organism evidence="8 9">
    <name type="scientific">Thermosphaera aggregans (strain DSM 11486 / M11TL)</name>
    <dbReference type="NCBI Taxonomy" id="633148"/>
    <lineage>
        <taxon>Archaea</taxon>
        <taxon>Thermoproteota</taxon>
        <taxon>Thermoprotei</taxon>
        <taxon>Desulfurococcales</taxon>
        <taxon>Desulfurococcaceae</taxon>
        <taxon>Thermosphaera</taxon>
    </lineage>
</organism>
<sequence>MEPDILLTGLTPFIPVFGAFTTPLISSVVKKRAIPLYYGLLISGITLLATLRLLAQSFSYDTPLVFKAGGWPPPIGIIYILDRVNALLSFTTALVLTLIFAYSLEYIRDEGAIWYSILLLGAEAGMLGIILTADFFNLFVMLEVTSVSSYSLVMYYRSRAYAIISGLKYAFVGAMGTTLYFVGCALLYNAYGTLNIVDLSLKVRGQYITLTGPPIETYLLSLGIGLVLMSWAFTIKSGVFPNHFWLPDAHPAAPTPISALLSGLVVNVGGISLYKFMYIALGGNISPETQALKSALSAILMFTGTCSAIVGALLMNIQKDLKRLIAYSTVMNTGFLFMAVSTGTQLGLSAFVYHTIVHSIAKSNLFLSAGVFIKVARSRSIEDISGLGFKHPIASVAFATSILTLAGIPPLPGFLSKMLLYEALFEYNIATAVVMILASTIGLISYMKIFYILFFGTQGREVEKVSAKTMNVVLLVLSIVLFGFTILLVAYPGFYDTVITATVNQVEEIEAYLRSIPLM</sequence>
<dbReference type="GO" id="GO:0005886">
    <property type="term" value="C:plasma membrane"/>
    <property type="evidence" value="ECO:0007669"/>
    <property type="project" value="UniProtKB-SubCell"/>
</dbReference>
<feature type="transmembrane region" description="Helical" evidence="6">
    <location>
        <begin position="75"/>
        <end position="100"/>
    </location>
</feature>
<dbReference type="InterPro" id="IPR050586">
    <property type="entry name" value="CPA3_Na-H_Antiporter_D"/>
</dbReference>
<evidence type="ECO:0000256" key="1">
    <source>
        <dbReference type="ARBA" id="ARBA00004651"/>
    </source>
</evidence>
<reference evidence="9" key="2">
    <citation type="journal article" date="2010" name="Stand. Genomic Sci.">
        <title>Complete genome sequence of Thermosphaera aggregans type strain (M11TLT).</title>
        <authorList>
            <person name="Spring S."/>
            <person name="Rachel R."/>
            <person name="Lapidus A."/>
            <person name="Davenport K."/>
            <person name="Tice H."/>
            <person name="Copeland A."/>
            <person name="Cheng J.-F."/>
            <person name="Lucas S."/>
            <person name="Chen F."/>
            <person name="Nolan M."/>
            <person name="Bruce D."/>
            <person name="Goodwin L."/>
            <person name="Pitluck S."/>
            <person name="Ivanova N."/>
            <person name="Mavromatis K."/>
            <person name="Ovchinnikova G."/>
            <person name="Pati A."/>
            <person name="Chen A."/>
            <person name="Palaniappan K."/>
            <person name="Land M."/>
            <person name="Hauser L."/>
            <person name="Chang Y.-J."/>
            <person name="Jeffries C.C."/>
            <person name="Brettin T."/>
            <person name="Detter J.C."/>
            <person name="Tapia R."/>
            <person name="Han C."/>
            <person name="Heimerl T."/>
            <person name="Weikl F."/>
            <person name="Brambilla E."/>
            <person name="Goker M."/>
            <person name="Bristow J."/>
            <person name="Eisen J.A."/>
            <person name="Markowitz V."/>
            <person name="Hugenholtz P."/>
            <person name="Kyrpides N.C."/>
            <person name="Klenk H.-P."/>
        </authorList>
    </citation>
    <scope>NUCLEOTIDE SEQUENCE [LARGE SCALE GENOMIC DNA]</scope>
    <source>
        <strain evidence="9">DSM 11486 / M11TL</strain>
    </source>
</reference>
<proteinExistence type="predicted"/>
<evidence type="ECO:0000259" key="7">
    <source>
        <dbReference type="Pfam" id="PF00361"/>
    </source>
</evidence>
<gene>
    <name evidence="8" type="ordered locus">Tagg_0107</name>
</gene>
<accession>D5TZT8</accession>
<keyword evidence="2" id="KW-1003">Cell membrane</keyword>
<comment type="subcellular location">
    <subcellularLocation>
        <location evidence="1">Cell membrane</location>
        <topology evidence="1">Multi-pass membrane protein</topology>
    </subcellularLocation>
</comment>
<feature type="transmembrane region" description="Helical" evidence="6">
    <location>
        <begin position="324"/>
        <end position="344"/>
    </location>
</feature>
<dbReference type="PANTHER" id="PTHR42703:SF1">
    <property type="entry name" value="NA(+)_H(+) ANTIPORTER SUBUNIT D1"/>
    <property type="match status" value="1"/>
</dbReference>
<dbReference type="EMBL" id="CP001939">
    <property type="protein sequence ID" value="ADG90388.1"/>
    <property type="molecule type" value="Genomic_DNA"/>
</dbReference>
<feature type="domain" description="NADH:quinone oxidoreductase/Mrp antiporter transmembrane" evidence="7">
    <location>
        <begin position="134"/>
        <end position="441"/>
    </location>
</feature>
<feature type="transmembrane region" description="Helical" evidence="6">
    <location>
        <begin position="112"/>
        <end position="132"/>
    </location>
</feature>